<proteinExistence type="predicted"/>
<feature type="transmembrane region" description="Helical" evidence="6">
    <location>
        <begin position="756"/>
        <end position="780"/>
    </location>
</feature>
<sequence length="794" mass="88750">MEIITLIRSNIRHKKGSFKSIIMLMMIISLSVSTIVSLKRNLSKSIESTYDRKYNANLTLNIRGDFVTEEMMTNLSNDPLVGDVFYCDAICPDEVTFSNGEKNTFGIRIVAQNETVDGIFNKDYSEIIKEVPVLSKGEVYLPRVMKSYYNLEVGDTMTVKFEGASYDFIIKGFVEEPVSGSSFMPLKVPFISKEDFEEILEGRKKEIAEDPTLSYYIYKIVYITKAEDCKLSDNRFAQELNKTSDIESYAQGLLTRSDSLYYHGLMPDVILNIFLSFVIILVVIVFVVMSNSISSSIEMNYTDLGILKAQGFDSKKLKLVFLGQYMLAEIIGTIAGMLLSVPIIIYLPRAFESVVGIKIVGGVAIGFTLLILLGIMLVSGLCVLLISSKVSKISPIRAISGGKCEVFFESRLTASISSKMLSPSLAFRQFTSSIKRYIASIMIASVLTFFLMTMTGMTDAVSSESAQKAMGATLENFGVDLPFDEFSPEYTQYVRDTYDQIENIIGQYTEIEERYGYTSSYMLFNGEKLLCTFAEDEEVFTVTKGRFPKYENEVVVSQIYAEDMGYHIGDKVEVAYRGRKKEFIISGFITGIADAGRFFGMNSEGAGFFIDDYVVRAVGYKLANPKKAEEIKAKIQSEISPDIGFTLYLGNDSGSKMITTIAYSIKAVIYIISVIFALVVVSMICSKTFVREKIDIGIYKALGFTSGNLRLQFAVRFLIVAFFGIIIGTTLSILFSGKMLSYILRSMGIANFVIDYRFITVFLPIISVALCYFIFAYVVAGKTKKVDVRNLITE</sequence>
<keyword evidence="3 6" id="KW-0812">Transmembrane</keyword>
<keyword evidence="9" id="KW-1185">Reference proteome</keyword>
<dbReference type="OrthoDB" id="9766372at2"/>
<evidence type="ECO:0000256" key="1">
    <source>
        <dbReference type="ARBA" id="ARBA00004651"/>
    </source>
</evidence>
<evidence type="ECO:0000259" key="7">
    <source>
        <dbReference type="Pfam" id="PF02687"/>
    </source>
</evidence>
<dbReference type="RefSeq" id="WP_078786332.1">
    <property type="nucleotide sequence ID" value="NZ_FMTO01000005.1"/>
</dbReference>
<organism evidence="8 9">
    <name type="scientific">Eubacterium ruminantium</name>
    <dbReference type="NCBI Taxonomy" id="42322"/>
    <lineage>
        <taxon>Bacteria</taxon>
        <taxon>Bacillati</taxon>
        <taxon>Bacillota</taxon>
        <taxon>Clostridia</taxon>
        <taxon>Eubacteriales</taxon>
        <taxon>Eubacteriaceae</taxon>
        <taxon>Eubacterium</taxon>
    </lineage>
</organism>
<evidence type="ECO:0000313" key="8">
    <source>
        <dbReference type="EMBL" id="SJZ48936.1"/>
    </source>
</evidence>
<evidence type="ECO:0000256" key="5">
    <source>
        <dbReference type="ARBA" id="ARBA00023136"/>
    </source>
</evidence>
<comment type="subcellular location">
    <subcellularLocation>
        <location evidence="1">Cell membrane</location>
        <topology evidence="1">Multi-pass membrane protein</topology>
    </subcellularLocation>
</comment>
<feature type="domain" description="ABC3 transporter permease C-terminal" evidence="7">
    <location>
        <begin position="668"/>
        <end position="777"/>
    </location>
</feature>
<feature type="transmembrane region" description="Helical" evidence="6">
    <location>
        <begin position="359"/>
        <end position="387"/>
    </location>
</feature>
<reference evidence="8 9" key="1">
    <citation type="submission" date="2017-02" db="EMBL/GenBank/DDBJ databases">
        <authorList>
            <person name="Peterson S.W."/>
        </authorList>
    </citation>
    <scope>NUCLEOTIDE SEQUENCE [LARGE SCALE GENOMIC DNA]</scope>
    <source>
        <strain evidence="8 9">ATCC 17233</strain>
    </source>
</reference>
<evidence type="ECO:0000256" key="4">
    <source>
        <dbReference type="ARBA" id="ARBA00022989"/>
    </source>
</evidence>
<evidence type="ECO:0000256" key="2">
    <source>
        <dbReference type="ARBA" id="ARBA00022475"/>
    </source>
</evidence>
<feature type="transmembrane region" description="Helical" evidence="6">
    <location>
        <begin position="667"/>
        <end position="690"/>
    </location>
</feature>
<dbReference type="GO" id="GO:0005886">
    <property type="term" value="C:plasma membrane"/>
    <property type="evidence" value="ECO:0007669"/>
    <property type="project" value="UniProtKB-SubCell"/>
</dbReference>
<name>A0A1T4L2K3_9FIRM</name>
<protein>
    <submittedName>
        <fullName evidence="8">ABC-type transport system, involved in lipoprotein release, permease component</fullName>
    </submittedName>
</protein>
<evidence type="ECO:0000256" key="6">
    <source>
        <dbReference type="SAM" id="Phobius"/>
    </source>
</evidence>
<dbReference type="PANTHER" id="PTHR30287">
    <property type="entry name" value="MEMBRANE COMPONENT OF PREDICTED ABC SUPERFAMILY METABOLITE UPTAKE TRANSPORTER"/>
    <property type="match status" value="1"/>
</dbReference>
<evidence type="ECO:0000313" key="9">
    <source>
        <dbReference type="Proteomes" id="UP000189857"/>
    </source>
</evidence>
<dbReference type="Pfam" id="PF02687">
    <property type="entry name" value="FtsX"/>
    <property type="match status" value="2"/>
</dbReference>
<feature type="transmembrane region" description="Helical" evidence="6">
    <location>
        <begin position="437"/>
        <end position="457"/>
    </location>
</feature>
<feature type="transmembrane region" description="Helical" evidence="6">
    <location>
        <begin position="21"/>
        <end position="38"/>
    </location>
</feature>
<keyword evidence="8" id="KW-0449">Lipoprotein</keyword>
<feature type="transmembrane region" description="Helical" evidence="6">
    <location>
        <begin position="269"/>
        <end position="289"/>
    </location>
</feature>
<keyword evidence="2" id="KW-1003">Cell membrane</keyword>
<feature type="domain" description="ABC3 transporter permease C-terminal" evidence="7">
    <location>
        <begin position="276"/>
        <end position="395"/>
    </location>
</feature>
<dbReference type="EMBL" id="FUXA01000005">
    <property type="protein sequence ID" value="SJZ48936.1"/>
    <property type="molecule type" value="Genomic_DNA"/>
</dbReference>
<feature type="transmembrane region" description="Helical" evidence="6">
    <location>
        <begin position="711"/>
        <end position="736"/>
    </location>
</feature>
<dbReference type="AlphaFoldDB" id="A0A1T4L2K3"/>
<accession>A0A1T4L2K3</accession>
<keyword evidence="5 6" id="KW-0472">Membrane</keyword>
<gene>
    <name evidence="8" type="ORF">SAMN02745110_00633</name>
</gene>
<keyword evidence="4 6" id="KW-1133">Transmembrane helix</keyword>
<evidence type="ECO:0000256" key="3">
    <source>
        <dbReference type="ARBA" id="ARBA00022692"/>
    </source>
</evidence>
<dbReference type="PANTHER" id="PTHR30287:SF2">
    <property type="entry name" value="BLL1001 PROTEIN"/>
    <property type="match status" value="1"/>
</dbReference>
<dbReference type="InterPro" id="IPR038766">
    <property type="entry name" value="Membrane_comp_ABC_pdt"/>
</dbReference>
<feature type="transmembrane region" description="Helical" evidence="6">
    <location>
        <begin position="325"/>
        <end position="347"/>
    </location>
</feature>
<dbReference type="Proteomes" id="UP000189857">
    <property type="component" value="Unassembled WGS sequence"/>
</dbReference>
<dbReference type="InterPro" id="IPR003838">
    <property type="entry name" value="ABC3_permease_C"/>
</dbReference>